<dbReference type="Proteomes" id="UP000240794">
    <property type="component" value="Segment"/>
</dbReference>
<reference evidence="1 2" key="1">
    <citation type="submission" date="2017-10" db="EMBL/GenBank/DDBJ databases">
        <title>St11Ph5, a novel member of G7CVirus Podoviridae family.</title>
        <authorList>
            <person name="Kulikov E.E."/>
            <person name="Golomidova A.K."/>
            <person name="Letarov A.V."/>
            <person name="Babenko V.V."/>
            <person name="Kostryukova E.S."/>
        </authorList>
    </citation>
    <scope>NUCLEOTIDE SEQUENCE [LARGE SCALE GENOMIC DNA]</scope>
</reference>
<evidence type="ECO:0000313" key="2">
    <source>
        <dbReference type="Proteomes" id="UP000240794"/>
    </source>
</evidence>
<sequence length="109" mass="11813">MKTLLKGIAVAALIALAPNAQAVKPEPILEGAQAYLDDTRDAFGQGFFMGSMISYIENTNNCVPDGMKYSDILPKIAKVVIYDSAILKLKNTSQIVVYSVHKAYPCTKS</sequence>
<keyword evidence="2" id="KW-1185">Reference proteome</keyword>
<accession>A0A2D2W2Y5</accession>
<protein>
    <recommendedName>
        <fullName evidence="3">Rap1a immunity protein domain-containing protein</fullName>
    </recommendedName>
</protein>
<evidence type="ECO:0000313" key="1">
    <source>
        <dbReference type="EMBL" id="ATS92493.1"/>
    </source>
</evidence>
<name>A0A2D2W2Y5_9CAUD</name>
<gene>
    <name evidence="1" type="ORF">St11Ph5_00030</name>
</gene>
<organism evidence="1 2">
    <name type="scientific">Escherichia phage St11Ph5</name>
    <dbReference type="NCBI Taxonomy" id="2047765"/>
    <lineage>
        <taxon>Viruses</taxon>
        <taxon>Duplodnaviria</taxon>
        <taxon>Heunggongvirae</taxon>
        <taxon>Uroviricota</taxon>
        <taxon>Caudoviricetes</taxon>
        <taxon>Schitoviridae</taxon>
        <taxon>Enquatrovirinae</taxon>
        <taxon>Gamaleyavirus</taxon>
        <taxon>Gamaleyavirus St11ph5</taxon>
    </lineage>
</organism>
<dbReference type="EMBL" id="MG208881">
    <property type="protein sequence ID" value="ATS92493.1"/>
    <property type="molecule type" value="Genomic_DNA"/>
</dbReference>
<proteinExistence type="predicted"/>
<evidence type="ECO:0008006" key="3">
    <source>
        <dbReference type="Google" id="ProtNLM"/>
    </source>
</evidence>